<accession>A0A6J5RKW8</accession>
<evidence type="ECO:0000313" key="1">
    <source>
        <dbReference type="EMBL" id="CAB4192414.1"/>
    </source>
</evidence>
<proteinExistence type="predicted"/>
<dbReference type="EMBL" id="LR797190">
    <property type="protein sequence ID" value="CAB4192414.1"/>
    <property type="molecule type" value="Genomic_DNA"/>
</dbReference>
<protein>
    <submittedName>
        <fullName evidence="1">Uncharacterized protein</fullName>
    </submittedName>
</protein>
<organism evidence="1">
    <name type="scientific">uncultured Caudovirales phage</name>
    <dbReference type="NCBI Taxonomy" id="2100421"/>
    <lineage>
        <taxon>Viruses</taxon>
        <taxon>Duplodnaviria</taxon>
        <taxon>Heunggongvirae</taxon>
        <taxon>Uroviricota</taxon>
        <taxon>Caudoviricetes</taxon>
        <taxon>Peduoviridae</taxon>
        <taxon>Maltschvirus</taxon>
        <taxon>Maltschvirus maltsch</taxon>
    </lineage>
</organism>
<reference evidence="1" key="1">
    <citation type="submission" date="2020-05" db="EMBL/GenBank/DDBJ databases">
        <authorList>
            <person name="Chiriac C."/>
            <person name="Salcher M."/>
            <person name="Ghai R."/>
            <person name="Kavagutti S V."/>
        </authorList>
    </citation>
    <scope>NUCLEOTIDE SEQUENCE</scope>
</reference>
<name>A0A6J5RKW8_9CAUD</name>
<gene>
    <name evidence="1" type="ORF">UFOVP1236_33</name>
</gene>
<sequence length="70" mass="7785">MVLRFLQTTASAVPGMPFQPRQTICVPVLTVEHRQWMEDGAAELVRDEEPTAAVVAPLERAVVRASKRRA</sequence>